<name>A0A7S7NSI6_PALFE</name>
<sequence length="330" mass="36813">MQTEDRRRIDAGEDPLLCKLDLPIRSTLYPLGFPVLAETNSVEVMDALQENWGRFEKAFDTSPLHLNVFVSRDEADEELPPPVFRCRRHILSVTGNRANHATCDMAAGFACAWITESTARDRLYLRDAFTDALVYTMLHALHLSAVHAACVSWKGCGLLLCGASGAGKTSLAVACALRGWTFTCDDASYLVRGFGAVTVIGNPYELRFKRDAANLFPLLSRHEWVQRMNGKPTVFARPGDFPGIRTEVRADVRYLIFLQRRDGAEARLTPVLDDVQERLKLPRYGDEWMIAEQEECLGSLSTLKAFDLTYSGFDSAIECLKRLAEQGGVS</sequence>
<dbReference type="KEGG" id="pfer:IRI77_00375"/>
<accession>A0A7S7NSI6</accession>
<dbReference type="InterPro" id="IPR027417">
    <property type="entry name" value="P-loop_NTPase"/>
</dbReference>
<keyword evidence="2" id="KW-1185">Reference proteome</keyword>
<evidence type="ECO:0000313" key="1">
    <source>
        <dbReference type="EMBL" id="QOY88454.1"/>
    </source>
</evidence>
<dbReference type="Gene3D" id="3.40.50.300">
    <property type="entry name" value="P-loop containing nucleotide triphosphate hydrolases"/>
    <property type="match status" value="1"/>
</dbReference>
<dbReference type="SUPFAM" id="SSF53795">
    <property type="entry name" value="PEP carboxykinase-like"/>
    <property type="match status" value="1"/>
</dbReference>
<proteinExistence type="predicted"/>
<protein>
    <submittedName>
        <fullName evidence="1">Aldolase</fullName>
    </submittedName>
</protein>
<gene>
    <name evidence="1" type="ORF">IRI77_00375</name>
</gene>
<dbReference type="AlphaFoldDB" id="A0A7S7NSI6"/>
<dbReference type="RefSeq" id="WP_194450116.1">
    <property type="nucleotide sequence ID" value="NZ_CP063849.1"/>
</dbReference>
<dbReference type="Proteomes" id="UP000593892">
    <property type="component" value="Chromosome"/>
</dbReference>
<reference evidence="1 2" key="1">
    <citation type="submission" date="2020-10" db="EMBL/GenBank/DDBJ databases">
        <title>Complete genome sequence of Paludibaculum fermentans P105T, a facultatively anaerobic acidobacterium capable of dissimilatory Fe(III) reduction.</title>
        <authorList>
            <person name="Dedysh S.N."/>
            <person name="Beletsky A.V."/>
            <person name="Kulichevskaya I.S."/>
            <person name="Mardanov A.V."/>
            <person name="Ravin N.V."/>
        </authorList>
    </citation>
    <scope>NUCLEOTIDE SEQUENCE [LARGE SCALE GENOMIC DNA]</scope>
    <source>
        <strain evidence="1 2">P105</strain>
    </source>
</reference>
<evidence type="ECO:0000313" key="2">
    <source>
        <dbReference type="Proteomes" id="UP000593892"/>
    </source>
</evidence>
<organism evidence="1 2">
    <name type="scientific">Paludibaculum fermentans</name>
    <dbReference type="NCBI Taxonomy" id="1473598"/>
    <lineage>
        <taxon>Bacteria</taxon>
        <taxon>Pseudomonadati</taxon>
        <taxon>Acidobacteriota</taxon>
        <taxon>Terriglobia</taxon>
        <taxon>Bryobacterales</taxon>
        <taxon>Bryobacteraceae</taxon>
        <taxon>Paludibaculum</taxon>
    </lineage>
</organism>
<dbReference type="EMBL" id="CP063849">
    <property type="protein sequence ID" value="QOY88454.1"/>
    <property type="molecule type" value="Genomic_DNA"/>
</dbReference>